<dbReference type="PANTHER" id="PTHR42721:SF3">
    <property type="entry name" value="BETA-D-XYLOSIDASE 5-RELATED"/>
    <property type="match status" value="1"/>
</dbReference>
<dbReference type="Gene3D" id="1.20.1270.70">
    <property type="entry name" value="Designed single chain three-helix bundle"/>
    <property type="match status" value="3"/>
</dbReference>
<dbReference type="InterPro" id="IPR008964">
    <property type="entry name" value="Invasin/intimin_cell_adhesion"/>
</dbReference>
<dbReference type="SUPFAM" id="SSF52279">
    <property type="entry name" value="Beta-D-glucan exohydrolase, C-terminal domain"/>
    <property type="match status" value="1"/>
</dbReference>
<dbReference type="EMBL" id="JACRST010000020">
    <property type="protein sequence ID" value="MBC8547439.1"/>
    <property type="molecule type" value="Genomic_DNA"/>
</dbReference>
<feature type="compositionally biased region" description="Low complexity" evidence="4">
    <location>
        <begin position="1875"/>
        <end position="1891"/>
    </location>
</feature>
<dbReference type="GO" id="GO:0009044">
    <property type="term" value="F:xylan 1,4-beta-xylosidase activity"/>
    <property type="evidence" value="ECO:0007669"/>
    <property type="project" value="InterPro"/>
</dbReference>
<dbReference type="GO" id="GO:0046556">
    <property type="term" value="F:alpha-L-arabinofuranosidase activity"/>
    <property type="evidence" value="ECO:0007669"/>
    <property type="project" value="TreeGrafter"/>
</dbReference>
<accession>A0A926E1N5</accession>
<protein>
    <submittedName>
        <fullName evidence="8">Glycoside hydrolase family 3 C-terminal domain-containing protein</fullName>
    </submittedName>
</protein>
<feature type="transmembrane region" description="Helical" evidence="5">
    <location>
        <begin position="1950"/>
        <end position="1972"/>
    </location>
</feature>
<keyword evidence="5" id="KW-0472">Membrane</keyword>
<feature type="region of interest" description="Disordered" evidence="4">
    <location>
        <begin position="1875"/>
        <end position="1900"/>
    </location>
</feature>
<dbReference type="Gene3D" id="3.20.20.300">
    <property type="entry name" value="Glycoside hydrolase, family 3, N-terminal domain"/>
    <property type="match status" value="1"/>
</dbReference>
<dbReference type="InterPro" id="IPR017853">
    <property type="entry name" value="GH"/>
</dbReference>
<dbReference type="Gene3D" id="2.60.40.1080">
    <property type="match status" value="1"/>
</dbReference>
<evidence type="ECO:0000256" key="3">
    <source>
        <dbReference type="ARBA" id="ARBA00022801"/>
    </source>
</evidence>
<dbReference type="Pfam" id="PF14310">
    <property type="entry name" value="Fn3-like"/>
    <property type="match status" value="1"/>
</dbReference>
<dbReference type="InterPro" id="IPR001764">
    <property type="entry name" value="Glyco_hydro_3_N"/>
</dbReference>
<gene>
    <name evidence="8" type="ORF">H8711_10930</name>
</gene>
<comment type="similarity">
    <text evidence="1">Belongs to the glycosyl hydrolase 3 family.</text>
</comment>
<evidence type="ECO:0000313" key="9">
    <source>
        <dbReference type="Proteomes" id="UP000653127"/>
    </source>
</evidence>
<keyword evidence="5" id="KW-0812">Transmembrane</keyword>
<dbReference type="InterPro" id="IPR013783">
    <property type="entry name" value="Ig-like_fold"/>
</dbReference>
<dbReference type="SUPFAM" id="SSF49373">
    <property type="entry name" value="Invasin/intimin cell-adhesion fragments"/>
    <property type="match status" value="1"/>
</dbReference>
<dbReference type="Gene3D" id="3.40.50.1700">
    <property type="entry name" value="Glycoside hydrolase family 3 C-terminal domain"/>
    <property type="match status" value="1"/>
</dbReference>
<dbReference type="GO" id="GO:0045493">
    <property type="term" value="P:xylan catabolic process"/>
    <property type="evidence" value="ECO:0007669"/>
    <property type="project" value="InterPro"/>
</dbReference>
<evidence type="ECO:0000313" key="8">
    <source>
        <dbReference type="EMBL" id="MBC8547439.1"/>
    </source>
</evidence>
<proteinExistence type="inferred from homology"/>
<dbReference type="InterPro" id="IPR036962">
    <property type="entry name" value="Glyco_hydro_3_N_sf"/>
</dbReference>
<dbReference type="Pfam" id="PF01915">
    <property type="entry name" value="Glyco_hydro_3_C"/>
    <property type="match status" value="1"/>
</dbReference>
<dbReference type="RefSeq" id="WP_249283483.1">
    <property type="nucleotide sequence ID" value="NZ_JACRST010000020.1"/>
</dbReference>
<dbReference type="GO" id="GO:0031222">
    <property type="term" value="P:arabinan catabolic process"/>
    <property type="evidence" value="ECO:0007669"/>
    <property type="project" value="TreeGrafter"/>
</dbReference>
<dbReference type="Pfam" id="PF00933">
    <property type="entry name" value="Glyco_hydro_3"/>
    <property type="match status" value="1"/>
</dbReference>
<dbReference type="InterPro" id="IPR026891">
    <property type="entry name" value="Fn3-like"/>
</dbReference>
<dbReference type="Gene3D" id="2.60.40.10">
    <property type="entry name" value="Immunoglobulins"/>
    <property type="match status" value="1"/>
</dbReference>
<keyword evidence="5" id="KW-1133">Transmembrane helix</keyword>
<feature type="chain" id="PRO_5036712841" evidence="6">
    <location>
        <begin position="31"/>
        <end position="1978"/>
    </location>
</feature>
<feature type="compositionally biased region" description="Low complexity" evidence="4">
    <location>
        <begin position="1770"/>
        <end position="1781"/>
    </location>
</feature>
<feature type="signal peptide" evidence="6">
    <location>
        <begin position="1"/>
        <end position="30"/>
    </location>
</feature>
<organism evidence="8 9">
    <name type="scientific">Ligaoa zhengdingensis</name>
    <dbReference type="NCBI Taxonomy" id="2763658"/>
    <lineage>
        <taxon>Bacteria</taxon>
        <taxon>Bacillati</taxon>
        <taxon>Bacillota</taxon>
        <taxon>Clostridia</taxon>
        <taxon>Eubacteriales</taxon>
        <taxon>Oscillospiraceae</taxon>
        <taxon>Ligaoa</taxon>
    </lineage>
</organism>
<dbReference type="Proteomes" id="UP000653127">
    <property type="component" value="Unassembled WGS sequence"/>
</dbReference>
<evidence type="ECO:0000259" key="7">
    <source>
        <dbReference type="SMART" id="SM01217"/>
    </source>
</evidence>
<dbReference type="InterPro" id="IPR036881">
    <property type="entry name" value="Glyco_hydro_3_C_sf"/>
</dbReference>
<sequence length="1978" mass="213830">MKKKSRFLRSIAGVLTLSVCLTMTGPMTFANEVADPVPVEETPIYLDRSYSFEERAADLLSRMTLNQKASQMISGYSSAIPELNMNWYGWWNESLHGVSRLQAQRNANATTIYNTTTYPINLAMSSTWNPELMYEVASEIGDEAREVTRDNRYELTFWSPTINLLRDSRWGRADESFGEDPLLTAKMASQFVNGMEGKDMQGNRLDENGYLKTVSTLKHYLGNNSENNRLNGSTNITEKELREYYSYVYRLIVEESDVSSVMSSYNRVNEVPQNLNNYTLDTLLRQTFGFSGYITGDCDSIGIAQAGSGYDQNPLAPRGNGHGWRLPETGEKITGTETVAWAINAGGDLQCNNGYSNNNTKYSTKIPAAVEEGITTPSGIFDENSVDVSLLRLLTARMALGEFDVEDGVVSWYNQARERIAENYGEDWVYDLTNGGRDNGIDTITQERKDLMLESAQEALVLLKNSPAGEGDAAKALLPIAVPEGAFKVVVVGANSYVNPSQMFLGGYSPNMNDAGRSVHVTPYNGLRKALLEANPDADVSLIEFANNTDAISEEQLASLADADLVIFYAGTTNRDGDEARDRSTLELPGVQTDNIVKVTEANPNTVVVMETISPAYISRFAEKAPAIVWSCYNGMLKGDALADALLGDVNFSGRTSTIWLDSDDQMLSTFSYRLTPGEDSWPYPENTAFAHESDTYTYGDSNGRTYMYYDEEKGGPVRYPFGYGLSYSDFAYSNLVVEGLTGDSIDANGTLRVSVDVTNTSDVDGAEVVQLYMATPGAPAELQHPNNRLVGFDKVFVPAGETKTVNLEVDIEDLAFFIEEDNRFEVYNGAYQLQVNKNHKEIELTKDFTVTGALTPKISVVTAKAVQNGDKEKDIPHRVRFDLGKTVDPQLTIAMSDDTLYGYVMKGQSRDIPENFEITYESNRPNIVSVEDGVIRTRKSGVATITATVTDPATGSVGACDFVVLVVPGDGPQLSDLAINGKTLENFEPGLRSYTYAVPLDAKASDYTITATALDGSEIVGITQLESIPGEAKVTVDNGDAVMDYVIRFIFDEPQILNAVAENGKLTVTMNMLPEGELSIEDFSAIIALDAFEGSVLTLSDMHVDEAAKTVTFSYPPVTKTEKTQVVTISVAYKHTPAASFIFDLEADPDLMYAIQVGGEPLPGFRYSTKSYTYTVLDGEDIPEVTATAIDSGTTVNVVQASDLYESAKVEYTVGGQKESFLITFVPESTTRFTSLPDGWEILNGNGKETYSEAGITLPPSNLANNNDFPSESMLNMLQYNGSLGGDWTATVKVTTDRPLTHDGYANYGIGINNGGKDYIKLVQLSSGGNPSYQYTASFQSNNTHIRFAYTTAWLRLTKVGTQITGSISSDGVNFTNISTFDAGDRLDGAKLQLFATTNQSNSEFYTTFEYIDTDLQIKEDELAAERKMLQDLIDAIDGVYEKDRYTAASWSDLADALDEAKAVVDKEDATKEELIAAYLDLVSARDGLTYAPDTSLLELVVSIANDLLENGALDSASEKALTEALSAAEAVLNDADATQEEINEAFNAVMMAIVESQPEYTLEDLLALIEYAEGLNEDKYTSSSYEDFSEVLKGAKEVAGDSEANDAAISDAYNALLDALGKLEFCVDYGNLKTAYGFAASLPEDKYDLSSVEGLLDLMDEAAEVLDAHDLVHSDENQTYVDDLAKELTVAVSKLRLRTAIAAANDLLAEIDEDDYTAASVANLKAALTEAIELDEAGEYEAAAVEVALNKLEAAMDLKPAGNDKPSRPSGSSNSGSNSQVADSDYWEEVIEKINATEKGGKVNAKLDEGANVPATVIDALKNKGVTVVFEIGGKDYAVNGAGELKGYNAAAVYYTSDEIKAMAGGAAAEATPTASSSAAPEASNETAAVNPETGGEVTAAAPAAPEAVIPAAPEAPVAIEPVAPAVPAEENIQAIAEAAKAETGMPAWMIAAIVVVAAAAVGGVSLTVIRRKREN</sequence>
<evidence type="ECO:0000256" key="5">
    <source>
        <dbReference type="SAM" id="Phobius"/>
    </source>
</evidence>
<keyword evidence="9" id="KW-1185">Reference proteome</keyword>
<comment type="caution">
    <text evidence="8">The sequence shown here is derived from an EMBL/GenBank/DDBJ whole genome shotgun (WGS) entry which is preliminary data.</text>
</comment>
<keyword evidence="3 8" id="KW-0378">Hydrolase</keyword>
<dbReference type="Gene3D" id="2.60.120.200">
    <property type="match status" value="1"/>
</dbReference>
<dbReference type="Pfam" id="PF07554">
    <property type="entry name" value="FIVAR"/>
    <property type="match status" value="3"/>
</dbReference>
<reference evidence="8" key="1">
    <citation type="submission" date="2020-08" db="EMBL/GenBank/DDBJ databases">
        <title>Genome public.</title>
        <authorList>
            <person name="Liu C."/>
            <person name="Sun Q."/>
        </authorList>
    </citation>
    <scope>NUCLEOTIDE SEQUENCE</scope>
    <source>
        <strain evidence="8">NSJ-31</strain>
    </source>
</reference>
<evidence type="ECO:0000256" key="4">
    <source>
        <dbReference type="SAM" id="MobiDB-lite"/>
    </source>
</evidence>
<evidence type="ECO:0000256" key="6">
    <source>
        <dbReference type="SAM" id="SignalP"/>
    </source>
</evidence>
<dbReference type="PANTHER" id="PTHR42721">
    <property type="entry name" value="SUGAR HYDROLASE-RELATED"/>
    <property type="match status" value="1"/>
</dbReference>
<feature type="domain" description="Fibronectin type III-like" evidence="7">
    <location>
        <begin position="768"/>
        <end position="840"/>
    </location>
</feature>
<name>A0A926E1N5_9FIRM</name>
<dbReference type="SUPFAM" id="SSF51445">
    <property type="entry name" value="(Trans)glycosidases"/>
    <property type="match status" value="1"/>
</dbReference>
<dbReference type="PRINTS" id="PR00133">
    <property type="entry name" value="GLHYDRLASE3"/>
</dbReference>
<dbReference type="InterPro" id="IPR044993">
    <property type="entry name" value="BXL"/>
</dbReference>
<evidence type="ECO:0000256" key="2">
    <source>
        <dbReference type="ARBA" id="ARBA00022729"/>
    </source>
</evidence>
<keyword evidence="2 6" id="KW-0732">Signal</keyword>
<evidence type="ECO:0000256" key="1">
    <source>
        <dbReference type="ARBA" id="ARBA00005336"/>
    </source>
</evidence>
<feature type="region of interest" description="Disordered" evidence="4">
    <location>
        <begin position="1761"/>
        <end position="1785"/>
    </location>
</feature>
<dbReference type="SMART" id="SM01217">
    <property type="entry name" value="Fn3_like"/>
    <property type="match status" value="1"/>
</dbReference>
<dbReference type="InterPro" id="IPR002772">
    <property type="entry name" value="Glyco_hydro_3_C"/>
</dbReference>